<name>A0A8H5BSE7_9AGAR</name>
<comment type="caution">
    <text evidence="2">The sequence shown here is derived from an EMBL/GenBank/DDBJ whole genome shotgun (WGS) entry which is preliminary data.</text>
</comment>
<accession>A0A8H5BSE7</accession>
<protein>
    <submittedName>
        <fullName evidence="2">Uncharacterized protein</fullName>
    </submittedName>
</protein>
<evidence type="ECO:0000313" key="2">
    <source>
        <dbReference type="EMBL" id="KAF5328216.1"/>
    </source>
</evidence>
<dbReference type="OrthoDB" id="443682at2759"/>
<sequence>MDLLVQIWRPFENSPTDRALYIWDCAQSMHAFNGVLTNEACAQKLAKKHVWQAQRERYHAKAEERSRREKQCKEVLSDGNSFAVNQTVAKAASTLPTSGAILGIDARAPGEVPASTAPVPPNETLKMTRTTKTKPHPTATPHGKRRCLIHHSVSTTSKYVLPKLKAKVSRDAFVDALLNDNDGGKGKSGKGGSEMESWAKQAYENSMDADQMFKQFI</sequence>
<dbReference type="AlphaFoldDB" id="A0A8H5BSE7"/>
<evidence type="ECO:0000313" key="3">
    <source>
        <dbReference type="Proteomes" id="UP000567179"/>
    </source>
</evidence>
<organism evidence="2 3">
    <name type="scientific">Psilocybe cf. subviscida</name>
    <dbReference type="NCBI Taxonomy" id="2480587"/>
    <lineage>
        <taxon>Eukaryota</taxon>
        <taxon>Fungi</taxon>
        <taxon>Dikarya</taxon>
        <taxon>Basidiomycota</taxon>
        <taxon>Agaricomycotina</taxon>
        <taxon>Agaricomycetes</taxon>
        <taxon>Agaricomycetidae</taxon>
        <taxon>Agaricales</taxon>
        <taxon>Agaricineae</taxon>
        <taxon>Strophariaceae</taxon>
        <taxon>Psilocybe</taxon>
    </lineage>
</organism>
<keyword evidence="3" id="KW-1185">Reference proteome</keyword>
<dbReference type="EMBL" id="JAACJJ010000005">
    <property type="protein sequence ID" value="KAF5328216.1"/>
    <property type="molecule type" value="Genomic_DNA"/>
</dbReference>
<evidence type="ECO:0000256" key="1">
    <source>
        <dbReference type="SAM" id="MobiDB-lite"/>
    </source>
</evidence>
<reference evidence="2 3" key="1">
    <citation type="journal article" date="2020" name="ISME J.">
        <title>Uncovering the hidden diversity of litter-decomposition mechanisms in mushroom-forming fungi.</title>
        <authorList>
            <person name="Floudas D."/>
            <person name="Bentzer J."/>
            <person name="Ahren D."/>
            <person name="Johansson T."/>
            <person name="Persson P."/>
            <person name="Tunlid A."/>
        </authorList>
    </citation>
    <scope>NUCLEOTIDE SEQUENCE [LARGE SCALE GENOMIC DNA]</scope>
    <source>
        <strain evidence="2 3">CBS 101986</strain>
    </source>
</reference>
<gene>
    <name evidence="2" type="ORF">D9619_013461</name>
</gene>
<feature type="region of interest" description="Disordered" evidence="1">
    <location>
        <begin position="110"/>
        <end position="143"/>
    </location>
</feature>
<dbReference type="Proteomes" id="UP000567179">
    <property type="component" value="Unassembled WGS sequence"/>
</dbReference>
<proteinExistence type="predicted"/>